<evidence type="ECO:0000259" key="8">
    <source>
        <dbReference type="PROSITE" id="PS50928"/>
    </source>
</evidence>
<proteinExistence type="inferred from homology"/>
<keyword evidence="5 7" id="KW-1133">Transmembrane helix</keyword>
<dbReference type="GO" id="GO:0005886">
    <property type="term" value="C:plasma membrane"/>
    <property type="evidence" value="ECO:0007669"/>
    <property type="project" value="UniProtKB-SubCell"/>
</dbReference>
<evidence type="ECO:0000256" key="7">
    <source>
        <dbReference type="RuleBase" id="RU363032"/>
    </source>
</evidence>
<evidence type="ECO:0000256" key="4">
    <source>
        <dbReference type="ARBA" id="ARBA00022692"/>
    </source>
</evidence>
<comment type="caution">
    <text evidence="9">The sequence shown here is derived from an EMBL/GenBank/DDBJ whole genome shotgun (WGS) entry which is preliminary data.</text>
</comment>
<feature type="transmembrane region" description="Helical" evidence="7">
    <location>
        <begin position="89"/>
        <end position="111"/>
    </location>
</feature>
<sequence length="259" mass="28252">MLGVGILFFVPIYVLVNLSLRDPSDQSSPLAPTTNITFANYADAWQQAGLGPALVVSGIVTVVSTVLLILFAALAAYPLARAARGWSTFAYYAFLCGLLLPFQLALIPLYQTMRDLGLLGSPVSLIVFYVGSQMPFSIFLYVGFLRAVPYEYEEAASVDGAGSIRTFWNVVFPLLRPITGTVAILNVLHIWNDFLTPLMYLSGSDSPTVPVALFQFVGQYVTQWNMVFAGLVISIAPILIIYFIMQKTIIRGFASGLKG</sequence>
<keyword evidence="6 7" id="KW-0472">Membrane</keyword>
<keyword evidence="3" id="KW-1003">Cell membrane</keyword>
<reference evidence="9" key="1">
    <citation type="journal article" date="2021" name="PeerJ">
        <title>Extensive microbial diversity within the chicken gut microbiome revealed by metagenomics and culture.</title>
        <authorList>
            <person name="Gilroy R."/>
            <person name="Ravi A."/>
            <person name="Getino M."/>
            <person name="Pursley I."/>
            <person name="Horton D.L."/>
            <person name="Alikhan N.F."/>
            <person name="Baker D."/>
            <person name="Gharbi K."/>
            <person name="Hall N."/>
            <person name="Watson M."/>
            <person name="Adriaenssens E.M."/>
            <person name="Foster-Nyarko E."/>
            <person name="Jarju S."/>
            <person name="Secka A."/>
            <person name="Antonio M."/>
            <person name="Oren A."/>
            <person name="Chaudhuri R.R."/>
            <person name="La Ragione R."/>
            <person name="Hildebrand F."/>
            <person name="Pallen M.J."/>
        </authorList>
    </citation>
    <scope>NUCLEOTIDE SEQUENCE</scope>
    <source>
        <strain evidence="9">ChiHjej8B7-3636</strain>
    </source>
</reference>
<comment type="similarity">
    <text evidence="7">Belongs to the binding-protein-dependent transport system permease family.</text>
</comment>
<evidence type="ECO:0000313" key="9">
    <source>
        <dbReference type="EMBL" id="HJA04853.1"/>
    </source>
</evidence>
<dbReference type="EMBL" id="DXAM01000118">
    <property type="protein sequence ID" value="HJA04853.1"/>
    <property type="molecule type" value="Genomic_DNA"/>
</dbReference>
<accession>A0A9D2H5C2</accession>
<evidence type="ECO:0000256" key="6">
    <source>
        <dbReference type="ARBA" id="ARBA00023136"/>
    </source>
</evidence>
<feature type="domain" description="ABC transmembrane type-1" evidence="8">
    <location>
        <begin position="54"/>
        <end position="245"/>
    </location>
</feature>
<dbReference type="GO" id="GO:0055085">
    <property type="term" value="P:transmembrane transport"/>
    <property type="evidence" value="ECO:0007669"/>
    <property type="project" value="InterPro"/>
</dbReference>
<dbReference type="SUPFAM" id="SSF161098">
    <property type="entry name" value="MetI-like"/>
    <property type="match status" value="1"/>
</dbReference>
<dbReference type="Gene3D" id="1.10.3720.10">
    <property type="entry name" value="MetI-like"/>
    <property type="match status" value="1"/>
</dbReference>
<evidence type="ECO:0000256" key="3">
    <source>
        <dbReference type="ARBA" id="ARBA00022475"/>
    </source>
</evidence>
<organism evidence="9 10">
    <name type="scientific">Candidatus Microbacterium stercoravium</name>
    <dbReference type="NCBI Taxonomy" id="2838697"/>
    <lineage>
        <taxon>Bacteria</taxon>
        <taxon>Bacillati</taxon>
        <taxon>Actinomycetota</taxon>
        <taxon>Actinomycetes</taxon>
        <taxon>Micrococcales</taxon>
        <taxon>Microbacteriaceae</taxon>
        <taxon>Microbacterium</taxon>
    </lineage>
</organism>
<keyword evidence="2 7" id="KW-0813">Transport</keyword>
<feature type="transmembrane region" description="Helical" evidence="7">
    <location>
        <begin position="53"/>
        <end position="77"/>
    </location>
</feature>
<dbReference type="AlphaFoldDB" id="A0A9D2H5C2"/>
<keyword evidence="4 7" id="KW-0812">Transmembrane</keyword>
<dbReference type="Pfam" id="PF00528">
    <property type="entry name" value="BPD_transp_1"/>
    <property type="match status" value="1"/>
</dbReference>
<protein>
    <submittedName>
        <fullName evidence="9">Carbohydrate ABC transporter permease</fullName>
    </submittedName>
</protein>
<comment type="subcellular location">
    <subcellularLocation>
        <location evidence="1 7">Cell membrane</location>
        <topology evidence="1 7">Multi-pass membrane protein</topology>
    </subcellularLocation>
</comment>
<name>A0A9D2H5C2_9MICO</name>
<dbReference type="PANTHER" id="PTHR43744:SF8">
    <property type="entry name" value="SN-GLYCEROL-3-PHOSPHATE TRANSPORT SYSTEM PERMEASE PROTEIN UGPE"/>
    <property type="match status" value="1"/>
</dbReference>
<reference evidence="9" key="2">
    <citation type="submission" date="2021-04" db="EMBL/GenBank/DDBJ databases">
        <authorList>
            <person name="Gilroy R."/>
        </authorList>
    </citation>
    <scope>NUCLEOTIDE SEQUENCE</scope>
    <source>
        <strain evidence="9">ChiHjej8B7-3636</strain>
    </source>
</reference>
<dbReference type="PROSITE" id="PS50928">
    <property type="entry name" value="ABC_TM1"/>
    <property type="match status" value="1"/>
</dbReference>
<gene>
    <name evidence="9" type="ORF">H9800_08340</name>
</gene>
<dbReference type="InterPro" id="IPR000515">
    <property type="entry name" value="MetI-like"/>
</dbReference>
<evidence type="ECO:0000313" key="10">
    <source>
        <dbReference type="Proteomes" id="UP000824220"/>
    </source>
</evidence>
<feature type="transmembrane region" description="Helical" evidence="7">
    <location>
        <begin position="166"/>
        <end position="191"/>
    </location>
</feature>
<evidence type="ECO:0000256" key="5">
    <source>
        <dbReference type="ARBA" id="ARBA00022989"/>
    </source>
</evidence>
<dbReference type="PANTHER" id="PTHR43744">
    <property type="entry name" value="ABC TRANSPORTER PERMEASE PROTEIN MG189-RELATED-RELATED"/>
    <property type="match status" value="1"/>
</dbReference>
<evidence type="ECO:0000256" key="2">
    <source>
        <dbReference type="ARBA" id="ARBA00022448"/>
    </source>
</evidence>
<dbReference type="CDD" id="cd06261">
    <property type="entry name" value="TM_PBP2"/>
    <property type="match status" value="1"/>
</dbReference>
<evidence type="ECO:0000256" key="1">
    <source>
        <dbReference type="ARBA" id="ARBA00004651"/>
    </source>
</evidence>
<feature type="transmembrane region" description="Helical" evidence="7">
    <location>
        <begin position="123"/>
        <end position="145"/>
    </location>
</feature>
<feature type="transmembrane region" description="Helical" evidence="7">
    <location>
        <begin position="224"/>
        <end position="245"/>
    </location>
</feature>
<dbReference type="Proteomes" id="UP000824220">
    <property type="component" value="Unassembled WGS sequence"/>
</dbReference>
<dbReference type="InterPro" id="IPR035906">
    <property type="entry name" value="MetI-like_sf"/>
</dbReference>